<dbReference type="RefSeq" id="XP_018031149.1">
    <property type="nucleotide sequence ID" value="XM_018185655.1"/>
</dbReference>
<accession>A0A177BZ34</accession>
<feature type="region of interest" description="Disordered" evidence="1">
    <location>
        <begin position="114"/>
        <end position="171"/>
    </location>
</feature>
<dbReference type="Proteomes" id="UP000077069">
    <property type="component" value="Unassembled WGS sequence"/>
</dbReference>
<dbReference type="GeneID" id="28769141"/>
<gene>
    <name evidence="2" type="ORF">CC84DRAFT_245758</name>
</gene>
<dbReference type="OrthoDB" id="3546297at2759"/>
<evidence type="ECO:0000313" key="2">
    <source>
        <dbReference type="EMBL" id="OAG00784.1"/>
    </source>
</evidence>
<dbReference type="EMBL" id="KV441558">
    <property type="protein sequence ID" value="OAG00784.1"/>
    <property type="molecule type" value="Genomic_DNA"/>
</dbReference>
<evidence type="ECO:0000313" key="3">
    <source>
        <dbReference type="Proteomes" id="UP000077069"/>
    </source>
</evidence>
<sequence>MSSWSCSYSSVTMYLFVFSPFQTVGRRELRYRPRLGCASTDDVSRPANALRDYQYTSQLPPLPSPFAARQRTEIESDFQLLANPHRQQMNTAAVGDVDTNFGDGNVPYNNEYLSLNRKPTQNPGPVREFSRKHLPRPLSWTEEEKSSRRAGYSRGLPPEMYSPSLNRMASF</sequence>
<organism evidence="2 3">
    <name type="scientific">Paraphaeosphaeria sporulosa</name>
    <dbReference type="NCBI Taxonomy" id="1460663"/>
    <lineage>
        <taxon>Eukaryota</taxon>
        <taxon>Fungi</taxon>
        <taxon>Dikarya</taxon>
        <taxon>Ascomycota</taxon>
        <taxon>Pezizomycotina</taxon>
        <taxon>Dothideomycetes</taxon>
        <taxon>Pleosporomycetidae</taxon>
        <taxon>Pleosporales</taxon>
        <taxon>Massarineae</taxon>
        <taxon>Didymosphaeriaceae</taxon>
        <taxon>Paraphaeosphaeria</taxon>
    </lineage>
</organism>
<name>A0A177BZ34_9PLEO</name>
<protein>
    <submittedName>
        <fullName evidence="2">Uncharacterized protein</fullName>
    </submittedName>
</protein>
<dbReference type="AlphaFoldDB" id="A0A177BZ34"/>
<proteinExistence type="predicted"/>
<dbReference type="InParanoid" id="A0A177BZ34"/>
<reference evidence="2 3" key="1">
    <citation type="submission" date="2016-05" db="EMBL/GenBank/DDBJ databases">
        <title>Comparative analysis of secretome profiles of manganese(II)-oxidizing ascomycete fungi.</title>
        <authorList>
            <consortium name="DOE Joint Genome Institute"/>
            <person name="Zeiner C.A."/>
            <person name="Purvine S.O."/>
            <person name="Zink E.M."/>
            <person name="Wu S."/>
            <person name="Pasa-Tolic L."/>
            <person name="Chaput D.L."/>
            <person name="Haridas S."/>
            <person name="Grigoriev I.V."/>
            <person name="Santelli C.M."/>
            <person name="Hansel C.M."/>
        </authorList>
    </citation>
    <scope>NUCLEOTIDE SEQUENCE [LARGE SCALE GENOMIC DNA]</scope>
    <source>
        <strain evidence="2 3">AP3s5-JAC2a</strain>
    </source>
</reference>
<evidence type="ECO:0000256" key="1">
    <source>
        <dbReference type="SAM" id="MobiDB-lite"/>
    </source>
</evidence>
<keyword evidence="3" id="KW-1185">Reference proteome</keyword>
<feature type="compositionally biased region" description="Polar residues" evidence="1">
    <location>
        <begin position="114"/>
        <end position="123"/>
    </location>
</feature>